<dbReference type="Gene3D" id="3.40.50.1820">
    <property type="entry name" value="alpha/beta hydrolase"/>
    <property type="match status" value="1"/>
</dbReference>
<evidence type="ECO:0000256" key="2">
    <source>
        <dbReference type="ARBA" id="ARBA00022801"/>
    </source>
</evidence>
<feature type="chain" id="PRO_5026370731" description="Carboxylic ester hydrolase" evidence="3">
    <location>
        <begin position="21"/>
        <end position="562"/>
    </location>
</feature>
<proteinExistence type="inferred from homology"/>
<protein>
    <recommendedName>
        <fullName evidence="3">Carboxylic ester hydrolase</fullName>
        <ecNumber evidence="3">3.1.1.-</ecNumber>
    </recommendedName>
</protein>
<dbReference type="PROSITE" id="PS00122">
    <property type="entry name" value="CARBOXYLESTERASE_B_1"/>
    <property type="match status" value="1"/>
</dbReference>
<dbReference type="InterPro" id="IPR019826">
    <property type="entry name" value="Carboxylesterase_B_AS"/>
</dbReference>
<dbReference type="GO" id="GO:0052689">
    <property type="term" value="F:carboxylic ester hydrolase activity"/>
    <property type="evidence" value="ECO:0007669"/>
    <property type="project" value="TreeGrafter"/>
</dbReference>
<dbReference type="InterPro" id="IPR029058">
    <property type="entry name" value="AB_hydrolase_fold"/>
</dbReference>
<dbReference type="OrthoDB" id="408631at2759"/>
<dbReference type="PANTHER" id="PTHR43918">
    <property type="entry name" value="ACETYLCHOLINESTERASE"/>
    <property type="match status" value="1"/>
</dbReference>
<keyword evidence="2 3" id="KW-0378">Hydrolase</keyword>
<dbReference type="SUPFAM" id="SSF53474">
    <property type="entry name" value="alpha/beta-Hydrolases"/>
    <property type="match status" value="1"/>
</dbReference>
<dbReference type="InterPro" id="IPR002018">
    <property type="entry name" value="CarbesteraseB"/>
</dbReference>
<reference evidence="5" key="1">
    <citation type="journal article" date="2020" name="Stud. Mycol.">
        <title>101 Dothideomycetes genomes: a test case for predicting lifestyles and emergence of pathogens.</title>
        <authorList>
            <person name="Haridas S."/>
            <person name="Albert R."/>
            <person name="Binder M."/>
            <person name="Bloem J."/>
            <person name="Labutti K."/>
            <person name="Salamov A."/>
            <person name="Andreopoulos B."/>
            <person name="Baker S."/>
            <person name="Barry K."/>
            <person name="Bills G."/>
            <person name="Bluhm B."/>
            <person name="Cannon C."/>
            <person name="Castanera R."/>
            <person name="Culley D."/>
            <person name="Daum C."/>
            <person name="Ezra D."/>
            <person name="Gonzalez J."/>
            <person name="Henrissat B."/>
            <person name="Kuo A."/>
            <person name="Liang C."/>
            <person name="Lipzen A."/>
            <person name="Lutzoni F."/>
            <person name="Magnuson J."/>
            <person name="Mondo S."/>
            <person name="Nolan M."/>
            <person name="Ohm R."/>
            <person name="Pangilinan J."/>
            <person name="Park H.-J."/>
            <person name="Ramirez L."/>
            <person name="Alfaro M."/>
            <person name="Sun H."/>
            <person name="Tritt A."/>
            <person name="Yoshinaga Y."/>
            <person name="Zwiers L.-H."/>
            <person name="Turgeon B."/>
            <person name="Goodwin S."/>
            <person name="Spatafora J."/>
            <person name="Crous P."/>
            <person name="Grigoriev I."/>
        </authorList>
    </citation>
    <scope>NUCLEOTIDE SEQUENCE</scope>
    <source>
        <strain evidence="5">CBS 113979</strain>
    </source>
</reference>
<name>A0A6G1GQ92_9PEZI</name>
<dbReference type="AlphaFoldDB" id="A0A6G1GQ92"/>
<dbReference type="InterPro" id="IPR019819">
    <property type="entry name" value="Carboxylesterase_B_CS"/>
</dbReference>
<accession>A0A6G1GQ92</accession>
<dbReference type="EMBL" id="ML977178">
    <property type="protein sequence ID" value="KAF1983101.1"/>
    <property type="molecule type" value="Genomic_DNA"/>
</dbReference>
<feature type="domain" description="Carboxylesterase type B" evidence="4">
    <location>
        <begin position="33"/>
        <end position="530"/>
    </location>
</feature>
<evidence type="ECO:0000256" key="1">
    <source>
        <dbReference type="ARBA" id="ARBA00005964"/>
    </source>
</evidence>
<dbReference type="InterPro" id="IPR050654">
    <property type="entry name" value="AChE-related_enzymes"/>
</dbReference>
<dbReference type="EC" id="3.1.1.-" evidence="3"/>
<evidence type="ECO:0000313" key="5">
    <source>
        <dbReference type="EMBL" id="KAF1983101.1"/>
    </source>
</evidence>
<feature type="signal peptide" evidence="3">
    <location>
        <begin position="1"/>
        <end position="20"/>
    </location>
</feature>
<gene>
    <name evidence="5" type="ORF">K402DRAFT_448414</name>
</gene>
<evidence type="ECO:0000256" key="3">
    <source>
        <dbReference type="RuleBase" id="RU361235"/>
    </source>
</evidence>
<sequence length="562" mass="62331">MNVFLFFVTVLLSSFSLASATFRHEIIAKVKNGTYAGVHSEKYNQDFFLGIPYAQPPVGDLRFRVTQSLNSSWEDAREATQYSKECVGYGSDQWNYETSEDCLYLNVVRPSGLDYTKLPVAFWIHGGGYFEGGAPDQRYNLSFMIENSVKLGKPVIGVSINYRLAGWGFLNSDEIVGSGNTNLGLRDQRLAMHWVKENIESFGGDASKIVIWGESAGGSSVGFHLTAYNGRDDDLFRGAIMESGNPVPYFTLNGTQAYQPLYDNVTASTNCSDAIDTLQCLRTVPYAVLNAAFNRTGYTTGFHPVVDGDFIQKYPSIGLAEGAFVQVPIISGTNSDEGTSFGPRGVDTTDDFFNYLVTDQTPRAVSPEFAEKILEAYPDDPSYFIPSTDYLPANARLPATYGAEYRRSSAYYGDAVFLANRRQTCEYYAAAGQPVYSYRFNALPAGNNAITGVGHFQEIAFVFLNLDGIGYEPAAEPPFQNKTQSYRDLARLMDSSWISFVSSLDPNDWEGRGDVPPWPKYELDDPKNIVFDANVTSFVEADTWRKEGIKLINDNSAAVYHR</sequence>
<evidence type="ECO:0000313" key="6">
    <source>
        <dbReference type="Proteomes" id="UP000800041"/>
    </source>
</evidence>
<organism evidence="5 6">
    <name type="scientific">Aulographum hederae CBS 113979</name>
    <dbReference type="NCBI Taxonomy" id="1176131"/>
    <lineage>
        <taxon>Eukaryota</taxon>
        <taxon>Fungi</taxon>
        <taxon>Dikarya</taxon>
        <taxon>Ascomycota</taxon>
        <taxon>Pezizomycotina</taxon>
        <taxon>Dothideomycetes</taxon>
        <taxon>Pleosporomycetidae</taxon>
        <taxon>Aulographales</taxon>
        <taxon>Aulographaceae</taxon>
    </lineage>
</organism>
<dbReference type="Pfam" id="PF00135">
    <property type="entry name" value="COesterase"/>
    <property type="match status" value="1"/>
</dbReference>
<keyword evidence="3" id="KW-0732">Signal</keyword>
<comment type="similarity">
    <text evidence="1 3">Belongs to the type-B carboxylesterase/lipase family.</text>
</comment>
<evidence type="ECO:0000259" key="4">
    <source>
        <dbReference type="Pfam" id="PF00135"/>
    </source>
</evidence>
<dbReference type="PANTHER" id="PTHR43918:SF4">
    <property type="entry name" value="CARBOXYLIC ESTER HYDROLASE"/>
    <property type="match status" value="1"/>
</dbReference>
<dbReference type="Proteomes" id="UP000800041">
    <property type="component" value="Unassembled WGS sequence"/>
</dbReference>
<keyword evidence="6" id="KW-1185">Reference proteome</keyword>
<dbReference type="PROSITE" id="PS00941">
    <property type="entry name" value="CARBOXYLESTERASE_B_2"/>
    <property type="match status" value="1"/>
</dbReference>